<gene>
    <name evidence="5" type="primary">zapC</name>
    <name evidence="9" type="ORF">DI392_08250</name>
</gene>
<keyword evidence="2 5" id="KW-0132">Cell division</keyword>
<name>A0A2U3BBJ6_9VIBR</name>
<dbReference type="InterPro" id="IPR048372">
    <property type="entry name" value="ZapC_C"/>
</dbReference>
<evidence type="ECO:0000256" key="6">
    <source>
        <dbReference type="PIRNR" id="PIRNR010252"/>
    </source>
</evidence>
<dbReference type="InterPro" id="IPR048373">
    <property type="entry name" value="ZapC_N"/>
</dbReference>
<dbReference type="GO" id="GO:0000917">
    <property type="term" value="P:division septum assembly"/>
    <property type="evidence" value="ECO:0007669"/>
    <property type="project" value="UniProtKB-KW"/>
</dbReference>
<evidence type="ECO:0000313" key="10">
    <source>
        <dbReference type="Proteomes" id="UP000245362"/>
    </source>
</evidence>
<evidence type="ECO:0000256" key="4">
    <source>
        <dbReference type="ARBA" id="ARBA00023306"/>
    </source>
</evidence>
<dbReference type="RefSeq" id="WP_109319421.1">
    <property type="nucleotide sequence ID" value="NZ_QFWT01000003.1"/>
</dbReference>
<comment type="subcellular location">
    <subcellularLocation>
        <location evidence="5 6">Cytoplasm</location>
    </subcellularLocation>
</comment>
<evidence type="ECO:0000256" key="5">
    <source>
        <dbReference type="HAMAP-Rule" id="MF_00906"/>
    </source>
</evidence>
<organism evidence="9 10">
    <name type="scientific">Vibrio albus</name>
    <dbReference type="NCBI Taxonomy" id="2200953"/>
    <lineage>
        <taxon>Bacteria</taxon>
        <taxon>Pseudomonadati</taxon>
        <taxon>Pseudomonadota</taxon>
        <taxon>Gammaproteobacteria</taxon>
        <taxon>Vibrionales</taxon>
        <taxon>Vibrionaceae</taxon>
        <taxon>Vibrio</taxon>
    </lineage>
</organism>
<dbReference type="Pfam" id="PF07126">
    <property type="entry name" value="ZapC_C"/>
    <property type="match status" value="1"/>
</dbReference>
<accession>A0A2U3BBJ6</accession>
<reference evidence="9 10" key="1">
    <citation type="submission" date="2018-05" db="EMBL/GenBank/DDBJ databases">
        <title>Vibrio limimaris sp. nov., isolated from marine sediment.</title>
        <authorList>
            <person name="Li C.-M."/>
        </authorList>
    </citation>
    <scope>NUCLEOTIDE SEQUENCE [LARGE SCALE GENOMIC DNA]</scope>
    <source>
        <strain evidence="9 10">E4404</strain>
    </source>
</reference>
<keyword evidence="3 5" id="KW-0717">Septation</keyword>
<dbReference type="InterPro" id="IPR009809">
    <property type="entry name" value="ZapC"/>
</dbReference>
<evidence type="ECO:0000256" key="1">
    <source>
        <dbReference type="ARBA" id="ARBA00022490"/>
    </source>
</evidence>
<proteinExistence type="inferred from homology"/>
<keyword evidence="1 5" id="KW-0963">Cytoplasm</keyword>
<evidence type="ECO:0000256" key="3">
    <source>
        <dbReference type="ARBA" id="ARBA00023210"/>
    </source>
</evidence>
<dbReference type="AlphaFoldDB" id="A0A2U3BBJ6"/>
<keyword evidence="10" id="KW-1185">Reference proteome</keyword>
<comment type="caution">
    <text evidence="9">The sequence shown here is derived from an EMBL/GenBank/DDBJ whole genome shotgun (WGS) entry which is preliminary data.</text>
</comment>
<evidence type="ECO:0000313" key="9">
    <source>
        <dbReference type="EMBL" id="PWI34169.1"/>
    </source>
</evidence>
<dbReference type="Pfam" id="PF21083">
    <property type="entry name" value="ZapC_N"/>
    <property type="match status" value="1"/>
</dbReference>
<protein>
    <recommendedName>
        <fullName evidence="5 6">Cell division protein ZapC</fullName>
    </recommendedName>
</protein>
<evidence type="ECO:0000259" key="8">
    <source>
        <dbReference type="Pfam" id="PF21083"/>
    </source>
</evidence>
<comment type="similarity">
    <text evidence="5 6">Belongs to the ZapC family.</text>
</comment>
<dbReference type="GO" id="GO:0005737">
    <property type="term" value="C:cytoplasm"/>
    <property type="evidence" value="ECO:0007669"/>
    <property type="project" value="UniProtKB-SubCell"/>
</dbReference>
<comment type="function">
    <text evidence="5 6">Contributes to the efficiency of the cell division process by stabilizing the polymeric form of the cell division protein FtsZ. Acts by promoting interactions between FtsZ protofilaments and suppressing the GTPase activity of FtsZ.</text>
</comment>
<feature type="domain" description="Cell-division protein ZapC N-terminal" evidence="8">
    <location>
        <begin position="1"/>
        <end position="87"/>
    </location>
</feature>
<evidence type="ECO:0000256" key="2">
    <source>
        <dbReference type="ARBA" id="ARBA00022618"/>
    </source>
</evidence>
<keyword evidence="4 5" id="KW-0131">Cell cycle</keyword>
<evidence type="ECO:0000259" key="7">
    <source>
        <dbReference type="Pfam" id="PF07126"/>
    </source>
</evidence>
<dbReference type="GO" id="GO:0043093">
    <property type="term" value="P:FtsZ-dependent cytokinesis"/>
    <property type="evidence" value="ECO:0007669"/>
    <property type="project" value="UniProtKB-UniRule"/>
</dbReference>
<dbReference type="PIRSF" id="PIRSF010252">
    <property type="entry name" value="ZapC"/>
    <property type="match status" value="1"/>
</dbReference>
<sequence>MLKPKDTWNWYYDKSDDALMLDLGEEMLFRVNLPKKLLVDCAFASNEFSVEDATSFQIFYEKTSRTSLSEPRRAELVLNCVAAKRFHVPVQPKSWFFDYQPERDGYEVEEGDFIHLQNQYGEGYFMVVECGENASLCVYIELDEFNLNGSKKLRFAEPIKVMHDRMLCANALFIENPVALVS</sequence>
<dbReference type="Proteomes" id="UP000245362">
    <property type="component" value="Unassembled WGS sequence"/>
</dbReference>
<dbReference type="HAMAP" id="MF_00906">
    <property type="entry name" value="ZapC"/>
    <property type="match status" value="1"/>
</dbReference>
<dbReference type="OrthoDB" id="5765005at2"/>
<comment type="subunit">
    <text evidence="5">Interacts directly with FtsZ.</text>
</comment>
<dbReference type="EMBL" id="QFWT01000003">
    <property type="protein sequence ID" value="PWI34169.1"/>
    <property type="molecule type" value="Genomic_DNA"/>
</dbReference>
<feature type="domain" description="Cell-division protein ZapC C-terminal" evidence="7">
    <location>
        <begin position="89"/>
        <end position="169"/>
    </location>
</feature>